<keyword evidence="2" id="KW-1185">Reference proteome</keyword>
<proteinExistence type="predicted"/>
<sequence>MVGRYIFPAPSDEALQVFEEKINYPFGNDALPREALQAFGISMKMAIRNLPSSRVRNAHRAKQGFIHGINRFVVTHPSRSGIMPNVMATGAGGSKSRPWVLFIRHCGGLQWHALVCHSTI</sequence>
<comment type="caution">
    <text evidence="1">The sequence shown here is derived from an EMBL/GenBank/DDBJ whole genome shotgun (WGS) entry which is preliminary data.</text>
</comment>
<reference evidence="1" key="1">
    <citation type="journal article" date="2023" name="IMA Fungus">
        <title>Comparative genomic study of the Penicillium genus elucidates a diverse pangenome and 15 lateral gene transfer events.</title>
        <authorList>
            <person name="Petersen C."/>
            <person name="Sorensen T."/>
            <person name="Nielsen M.R."/>
            <person name="Sondergaard T.E."/>
            <person name="Sorensen J.L."/>
            <person name="Fitzpatrick D.A."/>
            <person name="Frisvad J.C."/>
            <person name="Nielsen K.L."/>
        </authorList>
    </citation>
    <scope>NUCLEOTIDE SEQUENCE</scope>
    <source>
        <strain evidence="1">IBT 12815</strain>
    </source>
</reference>
<name>A0AAD6GXH8_9EURO</name>
<dbReference type="AlphaFoldDB" id="A0AAD6GXH8"/>
<dbReference type="GeneID" id="81588763"/>
<dbReference type="RefSeq" id="XP_056750597.1">
    <property type="nucleotide sequence ID" value="XM_056898521.1"/>
</dbReference>
<dbReference type="EMBL" id="JAQJAE010000004">
    <property type="protein sequence ID" value="KAJ5597380.1"/>
    <property type="molecule type" value="Genomic_DNA"/>
</dbReference>
<evidence type="ECO:0000313" key="1">
    <source>
        <dbReference type="EMBL" id="KAJ5597380.1"/>
    </source>
</evidence>
<protein>
    <submittedName>
        <fullName evidence="1">Uncharacterized protein</fullName>
    </submittedName>
</protein>
<dbReference type="Proteomes" id="UP001213799">
    <property type="component" value="Unassembled WGS sequence"/>
</dbReference>
<accession>A0AAD6GXH8</accession>
<reference evidence="1" key="2">
    <citation type="submission" date="2023-01" db="EMBL/GenBank/DDBJ databases">
        <authorList>
            <person name="Petersen C."/>
        </authorList>
    </citation>
    <scope>NUCLEOTIDE SEQUENCE</scope>
    <source>
        <strain evidence="1">IBT 12815</strain>
    </source>
</reference>
<organism evidence="1 2">
    <name type="scientific">Penicillium hordei</name>
    <dbReference type="NCBI Taxonomy" id="40994"/>
    <lineage>
        <taxon>Eukaryota</taxon>
        <taxon>Fungi</taxon>
        <taxon>Dikarya</taxon>
        <taxon>Ascomycota</taxon>
        <taxon>Pezizomycotina</taxon>
        <taxon>Eurotiomycetes</taxon>
        <taxon>Eurotiomycetidae</taxon>
        <taxon>Eurotiales</taxon>
        <taxon>Aspergillaceae</taxon>
        <taxon>Penicillium</taxon>
    </lineage>
</organism>
<evidence type="ECO:0000313" key="2">
    <source>
        <dbReference type="Proteomes" id="UP001213799"/>
    </source>
</evidence>
<gene>
    <name evidence="1" type="ORF">N7537_007464</name>
</gene>